<dbReference type="GO" id="GO:0008168">
    <property type="term" value="F:methyltransferase activity"/>
    <property type="evidence" value="ECO:0007669"/>
    <property type="project" value="UniProtKB-KW"/>
</dbReference>
<feature type="compositionally biased region" description="Basic and acidic residues" evidence="3">
    <location>
        <begin position="906"/>
        <end position="930"/>
    </location>
</feature>
<feature type="region of interest" description="Disordered" evidence="3">
    <location>
        <begin position="443"/>
        <end position="487"/>
    </location>
</feature>
<feature type="compositionally biased region" description="Basic and acidic residues" evidence="3">
    <location>
        <begin position="811"/>
        <end position="832"/>
    </location>
</feature>
<evidence type="ECO:0000313" key="5">
    <source>
        <dbReference type="Proteomes" id="UP000247409"/>
    </source>
</evidence>
<feature type="region of interest" description="Disordered" evidence="3">
    <location>
        <begin position="1484"/>
        <end position="1504"/>
    </location>
</feature>
<feature type="region of interest" description="Disordered" evidence="3">
    <location>
        <begin position="806"/>
        <end position="853"/>
    </location>
</feature>
<organism evidence="4 5">
    <name type="scientific">Gracilariopsis chorda</name>
    <dbReference type="NCBI Taxonomy" id="448386"/>
    <lineage>
        <taxon>Eukaryota</taxon>
        <taxon>Rhodophyta</taxon>
        <taxon>Florideophyceae</taxon>
        <taxon>Rhodymeniophycidae</taxon>
        <taxon>Gracilariales</taxon>
        <taxon>Gracilariaceae</taxon>
        <taxon>Gracilariopsis</taxon>
    </lineage>
</organism>
<evidence type="ECO:0000256" key="2">
    <source>
        <dbReference type="ARBA" id="ARBA00023242"/>
    </source>
</evidence>
<dbReference type="InterPro" id="IPR029063">
    <property type="entry name" value="SAM-dependent_MTases_sf"/>
</dbReference>
<dbReference type="Gene3D" id="3.30.160.360">
    <property type="match status" value="1"/>
</dbReference>
<evidence type="ECO:0000256" key="1">
    <source>
        <dbReference type="ARBA" id="ARBA00004123"/>
    </source>
</evidence>
<comment type="caution">
    <text evidence="4">The sequence shown here is derived from an EMBL/GenBank/DDBJ whole genome shotgun (WGS) entry which is preliminary data.</text>
</comment>
<dbReference type="InterPro" id="IPR003889">
    <property type="entry name" value="FYrich_C"/>
</dbReference>
<reference evidence="4 5" key="1">
    <citation type="journal article" date="2018" name="Mol. Biol. Evol.">
        <title>Analysis of the draft genome of the red seaweed Gracilariopsis chorda provides insights into genome size evolution in Rhodophyta.</title>
        <authorList>
            <person name="Lee J."/>
            <person name="Yang E.C."/>
            <person name="Graf L."/>
            <person name="Yang J.H."/>
            <person name="Qiu H."/>
            <person name="Zel Zion U."/>
            <person name="Chan C.X."/>
            <person name="Stephens T.G."/>
            <person name="Weber A.P.M."/>
            <person name="Boo G.H."/>
            <person name="Boo S.M."/>
            <person name="Kim K.M."/>
            <person name="Shin Y."/>
            <person name="Jung M."/>
            <person name="Lee S.J."/>
            <person name="Yim H.S."/>
            <person name="Lee J.H."/>
            <person name="Bhattacharya D."/>
            <person name="Yoon H.S."/>
        </authorList>
    </citation>
    <scope>NUCLEOTIDE SEQUENCE [LARGE SCALE GENOMIC DNA]</scope>
    <source>
        <strain evidence="4 5">SKKU-2015</strain>
        <tissue evidence="4">Whole body</tissue>
    </source>
</reference>
<comment type="subcellular location">
    <subcellularLocation>
        <location evidence="1">Nucleus</location>
    </subcellularLocation>
</comment>
<dbReference type="InterPro" id="IPR003888">
    <property type="entry name" value="FYrich_N"/>
</dbReference>
<sequence>MRDTSLIERAQAQLTALGDAFFRFFVTEFLARAITKGQLVLHSGDESLMFGQTEAKAKANSYPVVHLRLNNASSFFFRVASAADIGLAEAYMERDIDGTGDEMLQLFELLILNRDQGALNDAQLAVSKLGTTLNRCAHLLRSNTISGSQRNIAAHYDLSNDMFACFLGRSWTYSCAVFGENDDLDAAQWRKLDLLIDKARITADCHVLEIGCGWGELAIRAARKTGCRVTGITLSEQQLRLGRERVKAAGLDGQVELLMLDYRRVGSLGVKFDRIVSIEMIEAVGHEFLEEYFRCVERALSEDGLVVLQVITTPEERYEQYRSSVDFIQKYIFPGGVCPSFEALVCAWSRSRLVVESVQNIGVHYATTLREWRRRMEESARTGMVEGAGFDDRFIRRNPVLLTPAPRAKQIRVADKQAHPLPHGAAINIASSRLRFFITHPHQTHPANALPAPTTPNSHSSPSPPPPKPASPSPPPKKRKRREWIKSEHHSLRALMMRYGYGRWRKILSETNSRLSERQPEELIPVARNFVARCYLHARPGVEQKALMDILKKHPTQLYNSDERAIQDDVDLLLHNAREQIEPNEKRKFVRWARKLRLLSRLHDVHHHHSLHRLRARKLRVFTPPPALYWTSDDDADLIIGSYKHGYGAIESIRLDPELGFYGRYAPALSTKKTATPVKTENLTTGANADPAHMEVDDDDDDDENDHDPDKDEDDRHALSLNDDVDDENMHETHVHNPKKRPKLGHTQPPPSFKHDINPQLIGPSTATTAAHHSSANTPHSHDESDMSPVEPNPVDSVAVAVQSHLSTQENGDHVNKDVPKEEALSDVEKTTTKRKRFVPKRGPRIGNDDGFNNPEEAAAAAKAMADQNGLVPFPNSEALMKRLKSTINSCAKEFDRDMKKLKKKQMAESKAKQRRDDLAARKAEKEAEKTRRRVEKRIKKSQPFSKKEALEFERALANFGVVYKEDNKVDWTWFHSKVEGFEAKYHETLDAAYVELLSEAHLITSLSAAKEDEDFEAVENLNKRKKPSTVFSTLTPERAEKLIERMEFFRALRGEILVHQRLKSILRGLKKTRDLPPWWKSLDDRSLLIGVDRYGFNGWDNMSTDPDLTFAYSMKSWQRKMAGDSKSMKRAVMPKPSAGIKRANALLRYFRSRANDPHFEYYVGGAGAAGAAGPSTAGAHAGSGRLPPSSSDVLAANDQAQVTEGKFQGKDEELPEDDKPLMQLVRNREAAKNRSDASATQQHATSGRPRTLRQTIIRISKDEDGILILPANLGDGLFLLSLGDIVQGAPAFCKSGVVYPVGFRTIRCMSGAAFLCEILSDQDRTRPEFRISVLDGFNDKAPDEDTMWTGQREIGTSRNVVTLWVRVMNEELSKDQQTDNKVFLTSGPERFGLYEPTIVYHIQKLPGAKFIDGFVLRDFSIRGKGQYVEPSAGILDAMLNALDPKLDRRLSRRAYDVTLTDEEEDPREHPVLAAEAEMSIPDSWKATLHDSKRKQRRRSNSYF</sequence>
<proteinExistence type="predicted"/>
<dbReference type="OrthoDB" id="1333at2759"/>
<feature type="compositionally biased region" description="Polar residues" evidence="3">
    <location>
        <begin position="676"/>
        <end position="687"/>
    </location>
</feature>
<evidence type="ECO:0000256" key="3">
    <source>
        <dbReference type="SAM" id="MobiDB-lite"/>
    </source>
</evidence>
<dbReference type="PANTHER" id="PTHR43667:SF2">
    <property type="entry name" value="FATTY ACID C-METHYL TRANSFERASE"/>
    <property type="match status" value="1"/>
</dbReference>
<evidence type="ECO:0000313" key="4">
    <source>
        <dbReference type="EMBL" id="PXF44689.1"/>
    </source>
</evidence>
<feature type="compositionally biased region" description="Basic and acidic residues" evidence="3">
    <location>
        <begin position="708"/>
        <end position="718"/>
    </location>
</feature>
<feature type="region of interest" description="Disordered" evidence="3">
    <location>
        <begin position="676"/>
        <end position="794"/>
    </location>
</feature>
<keyword evidence="5" id="KW-1185">Reference proteome</keyword>
<feature type="compositionally biased region" description="Pro residues" evidence="3">
    <location>
        <begin position="462"/>
        <end position="475"/>
    </location>
</feature>
<dbReference type="STRING" id="448386.A0A2V3IRG2"/>
<feature type="compositionally biased region" description="Polar residues" evidence="3">
    <location>
        <begin position="1237"/>
        <end position="1246"/>
    </location>
</feature>
<accession>A0A2V3IRG2</accession>
<feature type="region of interest" description="Disordered" evidence="3">
    <location>
        <begin position="902"/>
        <end position="941"/>
    </location>
</feature>
<dbReference type="PANTHER" id="PTHR43667">
    <property type="entry name" value="CYCLOPROPANE-FATTY-ACYL-PHOSPHOLIPID SYNTHASE"/>
    <property type="match status" value="1"/>
</dbReference>
<dbReference type="Proteomes" id="UP000247409">
    <property type="component" value="Unassembled WGS sequence"/>
</dbReference>
<feature type="compositionally biased region" description="Low complexity" evidence="3">
    <location>
        <begin position="1173"/>
        <end position="1185"/>
    </location>
</feature>
<feature type="region of interest" description="Disordered" evidence="3">
    <location>
        <begin position="1230"/>
        <end position="1252"/>
    </location>
</feature>
<dbReference type="EMBL" id="NBIV01000083">
    <property type="protein sequence ID" value="PXF44689.1"/>
    <property type="molecule type" value="Genomic_DNA"/>
</dbReference>
<dbReference type="PROSITE" id="PS51542">
    <property type="entry name" value="FYRN"/>
    <property type="match status" value="1"/>
</dbReference>
<dbReference type="Gene3D" id="1.10.10.60">
    <property type="entry name" value="Homeodomain-like"/>
    <property type="match status" value="3"/>
</dbReference>
<keyword evidence="4" id="KW-0489">Methyltransferase</keyword>
<dbReference type="GO" id="GO:0032259">
    <property type="term" value="P:methylation"/>
    <property type="evidence" value="ECO:0007669"/>
    <property type="project" value="UniProtKB-KW"/>
</dbReference>
<feature type="compositionally biased region" description="Low complexity" evidence="3">
    <location>
        <begin position="764"/>
        <end position="779"/>
    </location>
</feature>
<keyword evidence="2" id="KW-0539">Nucleus</keyword>
<feature type="compositionally biased region" description="Acidic residues" evidence="3">
    <location>
        <begin position="696"/>
        <end position="707"/>
    </location>
</feature>
<feature type="compositionally biased region" description="Basic residues" evidence="3">
    <location>
        <begin position="931"/>
        <end position="941"/>
    </location>
</feature>
<name>A0A2V3IRG2_9FLOR</name>
<feature type="compositionally biased region" description="Low complexity" evidence="3">
    <location>
        <begin position="446"/>
        <end position="461"/>
    </location>
</feature>
<dbReference type="Pfam" id="PF02353">
    <property type="entry name" value="CMAS"/>
    <property type="match status" value="1"/>
</dbReference>
<protein>
    <submittedName>
        <fullName evidence="4">Tuberculostearic acid methyltransferase UfaA1</fullName>
    </submittedName>
</protein>
<feature type="compositionally biased region" description="Basic residues" evidence="3">
    <location>
        <begin position="833"/>
        <end position="844"/>
    </location>
</feature>
<dbReference type="Pfam" id="PF05964">
    <property type="entry name" value="FYRN"/>
    <property type="match status" value="1"/>
</dbReference>
<dbReference type="GO" id="GO:0005634">
    <property type="term" value="C:nucleus"/>
    <property type="evidence" value="ECO:0007669"/>
    <property type="project" value="UniProtKB-SubCell"/>
</dbReference>
<dbReference type="PROSITE" id="PS51543">
    <property type="entry name" value="FYRC"/>
    <property type="match status" value="1"/>
</dbReference>
<feature type="region of interest" description="Disordered" evidence="3">
    <location>
        <begin position="1173"/>
        <end position="1193"/>
    </location>
</feature>
<dbReference type="InterPro" id="IPR050723">
    <property type="entry name" value="CFA/CMAS"/>
</dbReference>
<feature type="compositionally biased region" description="Basic residues" evidence="3">
    <location>
        <begin position="1492"/>
        <end position="1504"/>
    </location>
</feature>
<dbReference type="CDD" id="cd02440">
    <property type="entry name" value="AdoMet_MTases"/>
    <property type="match status" value="1"/>
</dbReference>
<dbReference type="Gene3D" id="3.40.50.150">
    <property type="entry name" value="Vaccinia Virus protein VP39"/>
    <property type="match status" value="1"/>
</dbReference>
<gene>
    <name evidence="4" type="ORF">BWQ96_05546</name>
</gene>
<dbReference type="SUPFAM" id="SSF53335">
    <property type="entry name" value="S-adenosyl-L-methionine-dependent methyltransferases"/>
    <property type="match status" value="1"/>
</dbReference>
<keyword evidence="4" id="KW-0808">Transferase</keyword>